<sequence>MGITLILKLFISFVATRFYTASVVFGHPPLAGEVAGLARRRGVALSIELHPSSHLVMARSISVQKPIPLQPGKSHSPSRLREGRSGSGNPPDWPKQRGALFTPIGGWASVTVEKSHLPIPDTPTSRPVAIPNQPPSNVGFSLVYPERCASPPPAPRRPSPPPAPVASVARSWRVAVASVSRRRDVAMAFPLQFGPIRPKIGPCNGVYFPL</sequence>
<comment type="caution">
    <text evidence="2">The sequence shown here is derived from an EMBL/GenBank/DDBJ whole genome shotgun (WGS) entry which is preliminary data.</text>
</comment>
<organism evidence="2 3">
    <name type="scientific">Sphingobium xenophagum</name>
    <dbReference type="NCBI Taxonomy" id="121428"/>
    <lineage>
        <taxon>Bacteria</taxon>
        <taxon>Pseudomonadati</taxon>
        <taxon>Pseudomonadota</taxon>
        <taxon>Alphaproteobacteria</taxon>
        <taxon>Sphingomonadales</taxon>
        <taxon>Sphingomonadaceae</taxon>
        <taxon>Sphingobium</taxon>
    </lineage>
</organism>
<dbReference type="EMBL" id="JAVDWV010000015">
    <property type="protein sequence ID" value="MDR7156417.1"/>
    <property type="molecule type" value="Genomic_DNA"/>
</dbReference>
<reference evidence="2 3" key="1">
    <citation type="submission" date="2023-07" db="EMBL/GenBank/DDBJ databases">
        <title>Sorghum-associated microbial communities from plants grown in Nebraska, USA.</title>
        <authorList>
            <person name="Schachtman D."/>
        </authorList>
    </citation>
    <scope>NUCLEOTIDE SEQUENCE [LARGE SCALE GENOMIC DNA]</scope>
    <source>
        <strain evidence="2 3">4256</strain>
    </source>
</reference>
<evidence type="ECO:0000256" key="1">
    <source>
        <dbReference type="SAM" id="MobiDB-lite"/>
    </source>
</evidence>
<proteinExistence type="predicted"/>
<evidence type="ECO:0000313" key="2">
    <source>
        <dbReference type="EMBL" id="MDR7156417.1"/>
    </source>
</evidence>
<evidence type="ECO:0000313" key="3">
    <source>
        <dbReference type="Proteomes" id="UP001267638"/>
    </source>
</evidence>
<protein>
    <submittedName>
        <fullName evidence="2">Uncharacterized protein</fullName>
    </submittedName>
</protein>
<dbReference type="Proteomes" id="UP001267638">
    <property type="component" value="Unassembled WGS sequence"/>
</dbReference>
<accession>A0ABU1X4A6</accession>
<gene>
    <name evidence="2" type="ORF">J2W40_003258</name>
</gene>
<keyword evidence="3" id="KW-1185">Reference proteome</keyword>
<feature type="region of interest" description="Disordered" evidence="1">
    <location>
        <begin position="66"/>
        <end position="96"/>
    </location>
</feature>
<name>A0ABU1X4A6_SPHXE</name>